<name>A0A081NYB6_9BACL</name>
<keyword evidence="1" id="KW-0732">Signal</keyword>
<feature type="chain" id="PRO_5001761136" description="SurA N-terminal domain-containing protein" evidence="1">
    <location>
        <begin position="29"/>
        <end position="223"/>
    </location>
</feature>
<evidence type="ECO:0000313" key="3">
    <source>
        <dbReference type="Proteomes" id="UP000028123"/>
    </source>
</evidence>
<dbReference type="RefSeq" id="WP_036688656.1">
    <property type="nucleotide sequence ID" value="NZ_FYEP01000001.1"/>
</dbReference>
<protein>
    <recommendedName>
        <fullName evidence="4">SurA N-terminal domain-containing protein</fullName>
    </recommendedName>
</protein>
<dbReference type="Gene3D" id="1.10.4030.10">
    <property type="entry name" value="Porin chaperone SurA, peptide-binding domain"/>
    <property type="match status" value="1"/>
</dbReference>
<evidence type="ECO:0000256" key="1">
    <source>
        <dbReference type="SAM" id="SignalP"/>
    </source>
</evidence>
<evidence type="ECO:0000313" key="2">
    <source>
        <dbReference type="EMBL" id="KEQ23439.1"/>
    </source>
</evidence>
<dbReference type="SUPFAM" id="SSF109998">
    <property type="entry name" value="Triger factor/SurA peptide-binding domain-like"/>
    <property type="match status" value="1"/>
</dbReference>
<dbReference type="OrthoDB" id="2660811at2"/>
<feature type="signal peptide" evidence="1">
    <location>
        <begin position="1"/>
        <end position="28"/>
    </location>
</feature>
<dbReference type="AlphaFoldDB" id="A0A081NYB6"/>
<dbReference type="EMBL" id="JNVM01000022">
    <property type="protein sequence ID" value="KEQ23439.1"/>
    <property type="molecule type" value="Genomic_DNA"/>
</dbReference>
<comment type="caution">
    <text evidence="2">The sequence shown here is derived from an EMBL/GenBank/DDBJ whole genome shotgun (WGS) entry which is preliminary data.</text>
</comment>
<dbReference type="InterPro" id="IPR027304">
    <property type="entry name" value="Trigger_fact/SurA_dom_sf"/>
</dbReference>
<organism evidence="2 3">
    <name type="scientific">Paenibacillus tyrfis</name>
    <dbReference type="NCBI Taxonomy" id="1501230"/>
    <lineage>
        <taxon>Bacteria</taxon>
        <taxon>Bacillati</taxon>
        <taxon>Bacillota</taxon>
        <taxon>Bacilli</taxon>
        <taxon>Bacillales</taxon>
        <taxon>Paenibacillaceae</taxon>
        <taxon>Paenibacillus</taxon>
    </lineage>
</organism>
<dbReference type="eggNOG" id="ENOG5030MPH">
    <property type="taxonomic scope" value="Bacteria"/>
</dbReference>
<proteinExistence type="predicted"/>
<sequence>MILKKSKMTLLVAVVCVSAAVSSLSVFASDKFSEPFSKVETNLTKNKAYANEKLVQVGNDYVSKKELLDFKANKEFEMSLSNNPSLSLKEGDLLEELVTEKLLLQKAKELNVEATIEDGKKEAFRVKDILEKQNKDVQDFQKRVIALTGLSEEEYWKSYAPKLYQEQLTQANLLLKLQKDGVLSVDEDLNKFGEKYREYRKGLYKSSLGNKVKSLDAKTLLNE</sequence>
<gene>
    <name evidence="2" type="ORF">ET33_16585</name>
</gene>
<evidence type="ECO:0008006" key="4">
    <source>
        <dbReference type="Google" id="ProtNLM"/>
    </source>
</evidence>
<keyword evidence="3" id="KW-1185">Reference proteome</keyword>
<accession>A0A081NYB6</accession>
<reference evidence="2 3" key="1">
    <citation type="submission" date="2014-06" db="EMBL/GenBank/DDBJ databases">
        <title>Draft genome sequence of Paenibacillus sp. MSt1.</title>
        <authorList>
            <person name="Aw Y.K."/>
            <person name="Ong K.S."/>
            <person name="Gan H.M."/>
            <person name="Lee S.M."/>
        </authorList>
    </citation>
    <scope>NUCLEOTIDE SEQUENCE [LARGE SCALE GENOMIC DNA]</scope>
    <source>
        <strain evidence="2 3">MSt1</strain>
    </source>
</reference>
<dbReference type="Proteomes" id="UP000028123">
    <property type="component" value="Unassembled WGS sequence"/>
</dbReference>